<evidence type="ECO:0000256" key="2">
    <source>
        <dbReference type="SAM" id="SignalP"/>
    </source>
</evidence>
<gene>
    <name evidence="3" type="ORF">MPLDJ20_200131</name>
</gene>
<evidence type="ECO:0000256" key="1">
    <source>
        <dbReference type="SAM" id="MobiDB-lite"/>
    </source>
</evidence>
<accession>A0A090GLR1</accession>
<keyword evidence="2" id="KW-0732">Signal</keyword>
<dbReference type="EMBL" id="CCNB01000013">
    <property type="protein sequence ID" value="CDX37629.1"/>
    <property type="molecule type" value="Genomic_DNA"/>
</dbReference>
<evidence type="ECO:0000313" key="4">
    <source>
        <dbReference type="Proteomes" id="UP000046373"/>
    </source>
</evidence>
<name>A0A090GLR1_MESPL</name>
<feature type="region of interest" description="Disordered" evidence="1">
    <location>
        <begin position="26"/>
        <end position="62"/>
    </location>
</feature>
<reference evidence="3 4" key="1">
    <citation type="submission" date="2014-08" db="EMBL/GenBank/DDBJ databases">
        <authorList>
            <person name="Moulin Lionel"/>
        </authorList>
    </citation>
    <scope>NUCLEOTIDE SEQUENCE [LARGE SCALE GENOMIC DNA]</scope>
</reference>
<feature type="signal peptide" evidence="2">
    <location>
        <begin position="1"/>
        <end position="23"/>
    </location>
</feature>
<feature type="compositionally biased region" description="Basic residues" evidence="1">
    <location>
        <begin position="31"/>
        <end position="62"/>
    </location>
</feature>
<feature type="chain" id="PRO_5001856811" evidence="2">
    <location>
        <begin position="24"/>
        <end position="91"/>
    </location>
</feature>
<evidence type="ECO:0000313" key="3">
    <source>
        <dbReference type="EMBL" id="CDX37629.1"/>
    </source>
</evidence>
<sequence length="91" mass="9257">MFRKGMVVAAAALMLGSVLHASAAGQGGHGVRNHVVKHGSGTHKVKQGIRKPAAKAGGKSRKLTASHLAQPNNNIAVGGPYVGLKYIGNVP</sequence>
<dbReference type="AlphaFoldDB" id="A0A090GLR1"/>
<proteinExistence type="predicted"/>
<organism evidence="3 4">
    <name type="scientific">Mesorhizobium plurifarium</name>
    <dbReference type="NCBI Taxonomy" id="69974"/>
    <lineage>
        <taxon>Bacteria</taxon>
        <taxon>Pseudomonadati</taxon>
        <taxon>Pseudomonadota</taxon>
        <taxon>Alphaproteobacteria</taxon>
        <taxon>Hyphomicrobiales</taxon>
        <taxon>Phyllobacteriaceae</taxon>
        <taxon>Mesorhizobium</taxon>
    </lineage>
</organism>
<dbReference type="Proteomes" id="UP000046373">
    <property type="component" value="Unassembled WGS sequence"/>
</dbReference>
<protein>
    <submittedName>
        <fullName evidence="3">Uncharacterized protein</fullName>
    </submittedName>
</protein>